<comment type="similarity">
    <text evidence="1 4">Belongs to the 5-formyltetrahydrofolate cyclo-ligase family.</text>
</comment>
<comment type="catalytic activity">
    <reaction evidence="4">
        <text>(6S)-5-formyl-5,6,7,8-tetrahydrofolate + ATP = (6R)-5,10-methenyltetrahydrofolate + ADP + phosphate</text>
        <dbReference type="Rhea" id="RHEA:10488"/>
        <dbReference type="ChEBI" id="CHEBI:30616"/>
        <dbReference type="ChEBI" id="CHEBI:43474"/>
        <dbReference type="ChEBI" id="CHEBI:57455"/>
        <dbReference type="ChEBI" id="CHEBI:57457"/>
        <dbReference type="ChEBI" id="CHEBI:456216"/>
        <dbReference type="EC" id="6.3.3.2"/>
    </reaction>
</comment>
<evidence type="ECO:0000256" key="1">
    <source>
        <dbReference type="ARBA" id="ARBA00010638"/>
    </source>
</evidence>
<evidence type="ECO:0000256" key="3">
    <source>
        <dbReference type="ARBA" id="ARBA00022840"/>
    </source>
</evidence>
<dbReference type="RefSeq" id="WP_255229040.1">
    <property type="nucleotide sequence ID" value="NZ_JAJEKE010000023.1"/>
</dbReference>
<dbReference type="GO" id="GO:0030272">
    <property type="term" value="F:5-formyltetrahydrofolate cyclo-ligase activity"/>
    <property type="evidence" value="ECO:0007669"/>
    <property type="project" value="UniProtKB-EC"/>
</dbReference>
<evidence type="ECO:0000313" key="5">
    <source>
        <dbReference type="EMBL" id="MCQ1531456.1"/>
    </source>
</evidence>
<protein>
    <recommendedName>
        <fullName evidence="4">5-formyltetrahydrofolate cyclo-ligase</fullName>
        <ecNumber evidence="4">6.3.3.2</ecNumber>
    </recommendedName>
</protein>
<dbReference type="Proteomes" id="UP001651880">
    <property type="component" value="Unassembled WGS sequence"/>
</dbReference>
<dbReference type="Pfam" id="PF01812">
    <property type="entry name" value="5-FTHF_cyc-lig"/>
    <property type="match status" value="1"/>
</dbReference>
<dbReference type="NCBIfam" id="TIGR02727">
    <property type="entry name" value="MTHFS_bact"/>
    <property type="match status" value="1"/>
</dbReference>
<name>A0ABT1NMD2_9FIRM</name>
<reference evidence="5 6" key="1">
    <citation type="submission" date="2021-10" db="EMBL/GenBank/DDBJ databases">
        <title>Lutispora strain m25 sp. nov., a thermophilic, non-spore-forming bacterium isolated from a lab-scale methanogenic bioreactor digesting anaerobic sludge.</title>
        <authorList>
            <person name="El Houari A."/>
            <person name="Mcdonald J."/>
        </authorList>
    </citation>
    <scope>NUCLEOTIDE SEQUENCE [LARGE SCALE GENOMIC DNA]</scope>
    <source>
        <strain evidence="6">m25</strain>
    </source>
</reference>
<dbReference type="PANTHER" id="PTHR23407">
    <property type="entry name" value="ATPASE INHIBITOR/5-FORMYLTETRAHYDROFOLATE CYCLO-LIGASE"/>
    <property type="match status" value="1"/>
</dbReference>
<dbReference type="EC" id="6.3.3.2" evidence="4"/>
<dbReference type="InterPro" id="IPR024185">
    <property type="entry name" value="FTHF_cligase-like_sf"/>
</dbReference>
<dbReference type="Gene3D" id="3.40.50.10420">
    <property type="entry name" value="NagB/RpiA/CoA transferase-like"/>
    <property type="match status" value="1"/>
</dbReference>
<gene>
    <name evidence="5" type="ORF">LJD61_18240</name>
</gene>
<keyword evidence="2 4" id="KW-0547">Nucleotide-binding</keyword>
<keyword evidence="4" id="KW-0460">Magnesium</keyword>
<organism evidence="5 6">
    <name type="scientific">Lutispora saccharofermentans</name>
    <dbReference type="NCBI Taxonomy" id="3024236"/>
    <lineage>
        <taxon>Bacteria</taxon>
        <taxon>Bacillati</taxon>
        <taxon>Bacillota</taxon>
        <taxon>Clostridia</taxon>
        <taxon>Lutisporales</taxon>
        <taxon>Lutisporaceae</taxon>
        <taxon>Lutispora</taxon>
    </lineage>
</organism>
<proteinExistence type="inferred from homology"/>
<dbReference type="InterPro" id="IPR037171">
    <property type="entry name" value="NagB/RpiA_transferase-like"/>
</dbReference>
<keyword evidence="4" id="KW-0479">Metal-binding</keyword>
<dbReference type="PIRSF" id="PIRSF006806">
    <property type="entry name" value="FTHF_cligase"/>
    <property type="match status" value="1"/>
</dbReference>
<comment type="cofactor">
    <cofactor evidence="4">
        <name>Mg(2+)</name>
        <dbReference type="ChEBI" id="CHEBI:18420"/>
    </cofactor>
</comment>
<keyword evidence="5" id="KW-0436">Ligase</keyword>
<accession>A0ABT1NMD2</accession>
<dbReference type="PANTHER" id="PTHR23407:SF1">
    <property type="entry name" value="5-FORMYLTETRAHYDROFOLATE CYCLO-LIGASE"/>
    <property type="match status" value="1"/>
</dbReference>
<dbReference type="EMBL" id="JAJEKE010000023">
    <property type="protein sequence ID" value="MCQ1531456.1"/>
    <property type="molecule type" value="Genomic_DNA"/>
</dbReference>
<keyword evidence="3 4" id="KW-0067">ATP-binding</keyword>
<sequence>MTRKEILSLRDSISIEEVASRSEEIKSKLISTPMYAEAKNIFSFLSFNKEVLTKPIINDCLQKGKKVYIPICNMEIREVVLCSFDGWDKLRPNRMGILEPAKDSIRISDRKVLDLAIVPGAVFDKAGNRIGYGGGYYDKFFSSLKKDIVKIAICYSFQLVDHIAPDPHDVPMDYIITEKEIIRCHE</sequence>
<dbReference type="InterPro" id="IPR002698">
    <property type="entry name" value="FTHF_cligase"/>
</dbReference>
<evidence type="ECO:0000256" key="2">
    <source>
        <dbReference type="ARBA" id="ARBA00022741"/>
    </source>
</evidence>
<keyword evidence="6" id="KW-1185">Reference proteome</keyword>
<comment type="caution">
    <text evidence="5">The sequence shown here is derived from an EMBL/GenBank/DDBJ whole genome shotgun (WGS) entry which is preliminary data.</text>
</comment>
<evidence type="ECO:0000256" key="4">
    <source>
        <dbReference type="RuleBase" id="RU361279"/>
    </source>
</evidence>
<evidence type="ECO:0000313" key="6">
    <source>
        <dbReference type="Proteomes" id="UP001651880"/>
    </source>
</evidence>
<dbReference type="SUPFAM" id="SSF100950">
    <property type="entry name" value="NagB/RpiA/CoA transferase-like"/>
    <property type="match status" value="1"/>
</dbReference>